<dbReference type="InterPro" id="IPR018062">
    <property type="entry name" value="HTH_AraC-typ_CS"/>
</dbReference>
<keyword evidence="6" id="KW-1185">Reference proteome</keyword>
<dbReference type="SMART" id="SM00342">
    <property type="entry name" value="HTH_ARAC"/>
    <property type="match status" value="1"/>
</dbReference>
<sequence length="262" mass="30221">MNEIRYIGYSAVHPKDFVFDVPGGHDCWLLLLTHTPALFFVDGTLREYPAKSAILFAPHHKIYYRACAEHYENDWIRFESDETYVSTLPVQGVPFSLPDPEYCHNLFQLLTWEHTMPSANSERCIDQLLRVLFTKLFEACSRKPSAPHSHDLLLLRKEIYNNPQYNWTVPIMAKKLHMSAGYLQVLYKKIFETSCMEDVIDGRIRMAKDQLLYTDKPVAEIAEQCGYSNVEHFCRQFKKTAGISPSAFRKSANTTQANSVSL</sequence>
<dbReference type="GO" id="GO:0003700">
    <property type="term" value="F:DNA-binding transcription factor activity"/>
    <property type="evidence" value="ECO:0007669"/>
    <property type="project" value="InterPro"/>
</dbReference>
<keyword evidence="2" id="KW-0238">DNA-binding</keyword>
<protein>
    <submittedName>
        <fullName evidence="5">Helix-turn-helix transcriptional regulator</fullName>
    </submittedName>
</protein>
<dbReference type="PANTHER" id="PTHR43280:SF2">
    <property type="entry name" value="HTH-TYPE TRANSCRIPTIONAL REGULATOR EXSA"/>
    <property type="match status" value="1"/>
</dbReference>
<evidence type="ECO:0000313" key="5">
    <source>
        <dbReference type="EMBL" id="QNO18546.1"/>
    </source>
</evidence>
<dbReference type="Pfam" id="PF12833">
    <property type="entry name" value="HTH_18"/>
    <property type="match status" value="1"/>
</dbReference>
<keyword evidence="1" id="KW-0805">Transcription regulation</keyword>
<dbReference type="PROSITE" id="PS01124">
    <property type="entry name" value="HTH_ARAC_FAMILY_2"/>
    <property type="match status" value="1"/>
</dbReference>
<dbReference type="AlphaFoldDB" id="A0A7G9WIN4"/>
<proteinExistence type="predicted"/>
<dbReference type="SUPFAM" id="SSF51215">
    <property type="entry name" value="Regulatory protein AraC"/>
    <property type="match status" value="1"/>
</dbReference>
<dbReference type="KEGG" id="caml:H6X83_02545"/>
<name>A0A7G9WIN4_9FIRM</name>
<dbReference type="Proteomes" id="UP000516046">
    <property type="component" value="Chromosome"/>
</dbReference>
<dbReference type="SUPFAM" id="SSF46689">
    <property type="entry name" value="Homeodomain-like"/>
    <property type="match status" value="1"/>
</dbReference>
<dbReference type="Gene3D" id="1.10.10.60">
    <property type="entry name" value="Homeodomain-like"/>
    <property type="match status" value="1"/>
</dbReference>
<evidence type="ECO:0000313" key="6">
    <source>
        <dbReference type="Proteomes" id="UP000516046"/>
    </source>
</evidence>
<dbReference type="InterPro" id="IPR018060">
    <property type="entry name" value="HTH_AraC"/>
</dbReference>
<organism evidence="5 6">
    <name type="scientific">Caproicibacterium amylolyticum</name>
    <dbReference type="NCBI Taxonomy" id="2766537"/>
    <lineage>
        <taxon>Bacteria</taxon>
        <taxon>Bacillati</taxon>
        <taxon>Bacillota</taxon>
        <taxon>Clostridia</taxon>
        <taxon>Eubacteriales</taxon>
        <taxon>Oscillospiraceae</taxon>
        <taxon>Caproicibacterium</taxon>
    </lineage>
</organism>
<evidence type="ECO:0000256" key="1">
    <source>
        <dbReference type="ARBA" id="ARBA00023015"/>
    </source>
</evidence>
<feature type="domain" description="HTH araC/xylS-type" evidence="4">
    <location>
        <begin position="153"/>
        <end position="251"/>
    </location>
</feature>
<evidence type="ECO:0000256" key="2">
    <source>
        <dbReference type="ARBA" id="ARBA00023125"/>
    </source>
</evidence>
<dbReference type="PROSITE" id="PS00041">
    <property type="entry name" value="HTH_ARAC_FAMILY_1"/>
    <property type="match status" value="1"/>
</dbReference>
<evidence type="ECO:0000256" key="3">
    <source>
        <dbReference type="ARBA" id="ARBA00023163"/>
    </source>
</evidence>
<evidence type="ECO:0000259" key="4">
    <source>
        <dbReference type="PROSITE" id="PS01124"/>
    </source>
</evidence>
<dbReference type="PRINTS" id="PR00032">
    <property type="entry name" value="HTHARAC"/>
</dbReference>
<dbReference type="EMBL" id="CP060696">
    <property type="protein sequence ID" value="QNO18546.1"/>
    <property type="molecule type" value="Genomic_DNA"/>
</dbReference>
<dbReference type="GO" id="GO:0043565">
    <property type="term" value="F:sequence-specific DNA binding"/>
    <property type="evidence" value="ECO:0007669"/>
    <property type="project" value="InterPro"/>
</dbReference>
<keyword evidence="3" id="KW-0804">Transcription</keyword>
<dbReference type="InterPro" id="IPR020449">
    <property type="entry name" value="Tscrpt_reg_AraC-type_HTH"/>
</dbReference>
<reference evidence="5 6" key="1">
    <citation type="submission" date="2020-08" db="EMBL/GenBank/DDBJ databases">
        <authorList>
            <person name="Ren C."/>
            <person name="Gu Y."/>
            <person name="Xu Y."/>
        </authorList>
    </citation>
    <scope>NUCLEOTIDE SEQUENCE [LARGE SCALE GENOMIC DNA]</scope>
    <source>
        <strain evidence="5 6">LBM18003</strain>
    </source>
</reference>
<dbReference type="InterPro" id="IPR009057">
    <property type="entry name" value="Homeodomain-like_sf"/>
</dbReference>
<dbReference type="InterPro" id="IPR037923">
    <property type="entry name" value="HTH-like"/>
</dbReference>
<gene>
    <name evidence="5" type="ORF">H6X83_02545</name>
</gene>
<dbReference type="RefSeq" id="WP_212507610.1">
    <property type="nucleotide sequence ID" value="NZ_CP060696.1"/>
</dbReference>
<dbReference type="PANTHER" id="PTHR43280">
    <property type="entry name" value="ARAC-FAMILY TRANSCRIPTIONAL REGULATOR"/>
    <property type="match status" value="1"/>
</dbReference>
<accession>A0A7G9WIN4</accession>